<feature type="transmembrane region" description="Helical" evidence="8">
    <location>
        <begin position="136"/>
        <end position="158"/>
    </location>
</feature>
<dbReference type="OrthoDB" id="9814303at2"/>
<keyword evidence="7 8" id="KW-0472">Membrane</keyword>
<keyword evidence="8" id="KW-0997">Cell inner membrane</keyword>
<dbReference type="STRING" id="1080227.A8L45_10140"/>
<dbReference type="EMBL" id="LYBM01000016">
    <property type="protein sequence ID" value="ODA33403.1"/>
    <property type="molecule type" value="Genomic_DNA"/>
</dbReference>
<keyword evidence="6 8" id="KW-1133">Transmembrane helix</keyword>
<comment type="subcellular location">
    <subcellularLocation>
        <location evidence="8">Cell inner membrane</location>
        <topology evidence="8">Multi-pass membrane protein</topology>
    </subcellularLocation>
    <subcellularLocation>
        <location evidence="1">Cell membrane</location>
        <topology evidence="1">Multi-pass membrane protein</topology>
    </subcellularLocation>
</comment>
<dbReference type="InterPro" id="IPR020846">
    <property type="entry name" value="MFS_dom"/>
</dbReference>
<dbReference type="PANTHER" id="PTHR23502">
    <property type="entry name" value="MAJOR FACILITATOR SUPERFAMILY"/>
    <property type="match status" value="1"/>
</dbReference>
<evidence type="ECO:0000256" key="3">
    <source>
        <dbReference type="ARBA" id="ARBA00022448"/>
    </source>
</evidence>
<keyword evidence="11" id="KW-1185">Reference proteome</keyword>
<feature type="domain" description="Major facilitator superfamily (MFS) profile" evidence="9">
    <location>
        <begin position="12"/>
        <end position="392"/>
    </location>
</feature>
<dbReference type="InterPro" id="IPR036259">
    <property type="entry name" value="MFS_trans_sf"/>
</dbReference>
<sequence length="400" mass="42648">MNSTQQNNPARLIALMVILVLFSPMAIDIYLPAIPQMAADFNVNPVLVQDTVTLFMISLGAGQLFAGPLADRLGRRTVAIAGIAIYFVSSGLAYVAQSLDALLIARVLQGLGACATSVCAFAAVRDTFGAKRSGQMISYLNGAICFVPALAPLLGSWLTHHFGWRANFSFMLIYALIGLVLVSVFFRETRPADTDSSGPLFSPARYSAVLREPVFLYHASLCLLAMAVIIAYVTSAPSWLITHKGLTMEAFTKWFAANAVLNITAAMTAPKFMDRYGSRRALNLGLTLLVGSGALMMLLAPLDSALSFMLPIFISSFGFAWVLGAAAGKALEPFGQRAGTAAALLGLFQMTGAGALVSATQRLHLDAPALMTLHMVLLLPTLLLLWSATGKRLHSACLPE</sequence>
<comment type="similarity">
    <text evidence="2 8">Belongs to the major facilitator superfamily. Bcr/CmlA family.</text>
</comment>
<dbReference type="CDD" id="cd17320">
    <property type="entry name" value="MFS_MdfA_MDR_like"/>
    <property type="match status" value="1"/>
</dbReference>
<dbReference type="PANTHER" id="PTHR23502:SF70">
    <property type="entry name" value="BCR_CFLA FAMILY EFFLUX TRANSPORTER"/>
    <property type="match status" value="1"/>
</dbReference>
<evidence type="ECO:0000256" key="6">
    <source>
        <dbReference type="ARBA" id="ARBA00022989"/>
    </source>
</evidence>
<dbReference type="RefSeq" id="WP_068901853.1">
    <property type="nucleotide sequence ID" value="NZ_JBHUIF010000022.1"/>
</dbReference>
<organism evidence="10 11">
    <name type="scientific">Veronia pacifica</name>
    <dbReference type="NCBI Taxonomy" id="1080227"/>
    <lineage>
        <taxon>Bacteria</taxon>
        <taxon>Pseudomonadati</taxon>
        <taxon>Pseudomonadota</taxon>
        <taxon>Gammaproteobacteria</taxon>
        <taxon>Vibrionales</taxon>
        <taxon>Vibrionaceae</taxon>
        <taxon>Veronia</taxon>
    </lineage>
</organism>
<dbReference type="GO" id="GO:1990961">
    <property type="term" value="P:xenobiotic detoxification by transmembrane export across the plasma membrane"/>
    <property type="evidence" value="ECO:0007669"/>
    <property type="project" value="InterPro"/>
</dbReference>
<dbReference type="AlphaFoldDB" id="A0A1C3EJK7"/>
<evidence type="ECO:0000256" key="2">
    <source>
        <dbReference type="ARBA" id="ARBA00006236"/>
    </source>
</evidence>
<feature type="transmembrane region" description="Helical" evidence="8">
    <location>
        <begin position="103"/>
        <end position="124"/>
    </location>
</feature>
<evidence type="ECO:0000259" key="9">
    <source>
        <dbReference type="PROSITE" id="PS50850"/>
    </source>
</evidence>
<feature type="transmembrane region" description="Helical" evidence="8">
    <location>
        <begin position="340"/>
        <end position="361"/>
    </location>
</feature>
<dbReference type="InterPro" id="IPR011701">
    <property type="entry name" value="MFS"/>
</dbReference>
<dbReference type="GO" id="GO:0005886">
    <property type="term" value="C:plasma membrane"/>
    <property type="evidence" value="ECO:0007669"/>
    <property type="project" value="UniProtKB-SubCell"/>
</dbReference>
<evidence type="ECO:0000313" key="10">
    <source>
        <dbReference type="EMBL" id="ODA33403.1"/>
    </source>
</evidence>
<feature type="transmembrane region" description="Helical" evidence="8">
    <location>
        <begin position="12"/>
        <end position="34"/>
    </location>
</feature>
<dbReference type="InterPro" id="IPR004812">
    <property type="entry name" value="Efflux_drug-R_Bcr/CmlA"/>
</dbReference>
<dbReference type="Proteomes" id="UP000094936">
    <property type="component" value="Unassembled WGS sequence"/>
</dbReference>
<feature type="transmembrane region" description="Helical" evidence="8">
    <location>
        <begin position="78"/>
        <end position="97"/>
    </location>
</feature>
<protein>
    <recommendedName>
        <fullName evidence="8">Bcr/CflA family efflux transporter</fullName>
    </recommendedName>
</protein>
<feature type="transmembrane region" description="Helical" evidence="8">
    <location>
        <begin position="214"/>
        <end position="234"/>
    </location>
</feature>
<evidence type="ECO:0000256" key="8">
    <source>
        <dbReference type="RuleBase" id="RU365088"/>
    </source>
</evidence>
<feature type="transmembrane region" description="Helical" evidence="8">
    <location>
        <begin position="46"/>
        <end position="66"/>
    </location>
</feature>
<gene>
    <name evidence="10" type="ORF">A8L45_10140</name>
</gene>
<dbReference type="NCBIfam" id="TIGR00710">
    <property type="entry name" value="efflux_Bcr_CflA"/>
    <property type="match status" value="1"/>
</dbReference>
<proteinExistence type="inferred from homology"/>
<dbReference type="PROSITE" id="PS50850">
    <property type="entry name" value="MFS"/>
    <property type="match status" value="1"/>
</dbReference>
<feature type="transmembrane region" description="Helical" evidence="8">
    <location>
        <begin position="284"/>
        <end position="302"/>
    </location>
</feature>
<feature type="transmembrane region" description="Helical" evidence="8">
    <location>
        <begin position="308"/>
        <end position="328"/>
    </location>
</feature>
<dbReference type="GO" id="GO:0042910">
    <property type="term" value="F:xenobiotic transmembrane transporter activity"/>
    <property type="evidence" value="ECO:0007669"/>
    <property type="project" value="InterPro"/>
</dbReference>
<dbReference type="SUPFAM" id="SSF103473">
    <property type="entry name" value="MFS general substrate transporter"/>
    <property type="match status" value="1"/>
</dbReference>
<evidence type="ECO:0000256" key="4">
    <source>
        <dbReference type="ARBA" id="ARBA00022475"/>
    </source>
</evidence>
<evidence type="ECO:0000256" key="5">
    <source>
        <dbReference type="ARBA" id="ARBA00022692"/>
    </source>
</evidence>
<keyword evidence="3 8" id="KW-0813">Transport</keyword>
<dbReference type="Pfam" id="PF07690">
    <property type="entry name" value="MFS_1"/>
    <property type="match status" value="1"/>
</dbReference>
<evidence type="ECO:0000313" key="11">
    <source>
        <dbReference type="Proteomes" id="UP000094936"/>
    </source>
</evidence>
<feature type="transmembrane region" description="Helical" evidence="8">
    <location>
        <begin position="367"/>
        <end position="386"/>
    </location>
</feature>
<dbReference type="Gene3D" id="1.20.1720.10">
    <property type="entry name" value="Multidrug resistance protein D"/>
    <property type="match status" value="1"/>
</dbReference>
<name>A0A1C3EJK7_9GAMM</name>
<reference evidence="10 11" key="1">
    <citation type="submission" date="2016-05" db="EMBL/GenBank/DDBJ databases">
        <title>Genomic Taxonomy of the Vibrionaceae.</title>
        <authorList>
            <person name="Gomez-Gil B."/>
            <person name="Enciso-Ibarra J."/>
        </authorList>
    </citation>
    <scope>NUCLEOTIDE SEQUENCE [LARGE SCALE GENOMIC DNA]</scope>
    <source>
        <strain evidence="10 11">CAIM 1920</strain>
    </source>
</reference>
<evidence type="ECO:0000256" key="1">
    <source>
        <dbReference type="ARBA" id="ARBA00004651"/>
    </source>
</evidence>
<keyword evidence="4" id="KW-1003">Cell membrane</keyword>
<comment type="caution">
    <text evidence="10">The sequence shown here is derived from an EMBL/GenBank/DDBJ whole genome shotgun (WGS) entry which is preliminary data.</text>
</comment>
<dbReference type="PROSITE" id="PS00216">
    <property type="entry name" value="SUGAR_TRANSPORT_1"/>
    <property type="match status" value="1"/>
</dbReference>
<feature type="transmembrane region" description="Helical" evidence="8">
    <location>
        <begin position="254"/>
        <end position="272"/>
    </location>
</feature>
<evidence type="ECO:0000256" key="7">
    <source>
        <dbReference type="ARBA" id="ARBA00023136"/>
    </source>
</evidence>
<dbReference type="InterPro" id="IPR005829">
    <property type="entry name" value="Sugar_transporter_CS"/>
</dbReference>
<accession>A0A1C3EJK7</accession>
<keyword evidence="5 8" id="KW-0812">Transmembrane</keyword>
<feature type="transmembrane region" description="Helical" evidence="8">
    <location>
        <begin position="164"/>
        <end position="186"/>
    </location>
</feature>